<dbReference type="Pfam" id="PF17876">
    <property type="entry name" value="CSD2"/>
    <property type="match status" value="1"/>
</dbReference>
<dbReference type="EC" id="3.1.13.1" evidence="7"/>
<feature type="domain" description="S1 motif" evidence="8">
    <location>
        <begin position="587"/>
        <end position="668"/>
    </location>
</feature>
<dbReference type="AlphaFoldDB" id="A0A1F6XMB4"/>
<comment type="similarity">
    <text evidence="7">Belongs to the RNR ribonuclease family. RNase R subfamily.</text>
</comment>
<reference evidence="9 10" key="1">
    <citation type="journal article" date="2016" name="Nat. Commun.">
        <title>Thousands of microbial genomes shed light on interconnected biogeochemical processes in an aquifer system.</title>
        <authorList>
            <person name="Anantharaman K."/>
            <person name="Brown C.T."/>
            <person name="Hug L.A."/>
            <person name="Sharon I."/>
            <person name="Castelle C.J."/>
            <person name="Probst A.J."/>
            <person name="Thomas B.C."/>
            <person name="Singh A."/>
            <person name="Wilkins M.J."/>
            <person name="Karaoz U."/>
            <person name="Brodie E.L."/>
            <person name="Williams K.H."/>
            <person name="Hubbard S.S."/>
            <person name="Banfield J.F."/>
        </authorList>
    </citation>
    <scope>NUCLEOTIDE SEQUENCE [LARGE SCALE GENOMIC DNA]</scope>
</reference>
<evidence type="ECO:0000256" key="4">
    <source>
        <dbReference type="ARBA" id="ARBA00022801"/>
    </source>
</evidence>
<dbReference type="PROSITE" id="PS01175">
    <property type="entry name" value="RIBONUCLEASE_II"/>
    <property type="match status" value="1"/>
</dbReference>
<organism evidence="9 10">
    <name type="scientific">Candidatus Nomurabacteria bacterium RIFCSPLOWO2_01_FULL_42_17</name>
    <dbReference type="NCBI Taxonomy" id="1801780"/>
    <lineage>
        <taxon>Bacteria</taxon>
        <taxon>Candidatus Nomuraibacteriota</taxon>
    </lineage>
</organism>
<dbReference type="SMART" id="SM00955">
    <property type="entry name" value="RNB"/>
    <property type="match status" value="1"/>
</dbReference>
<evidence type="ECO:0000256" key="1">
    <source>
        <dbReference type="ARBA" id="ARBA00001849"/>
    </source>
</evidence>
<sequence>MKISNGMKKNLKNNHQNRLQGVISISSKGTGYVAVGDKKDDQDPEIDAKHLNTALHGDLVEIILHPKSKGRQTAEVSKIISRAKTRFAGVLEQEGHMIFLKPDDTKMYTDILIPENMLHDAKAGQKVFVEMVSWLDPRKAPEGKVTKVLGQPGDNDAEMHAIAIEKGFDSQLPKKVHEEAEKIKASGIQEIDYVGRRDFRKTLTFTIDPSDAKDFDDAISFKELPLLNKERAGGEVNYEIGIHIADVSHYVKVGSALDIEARERGTSVYLVDRTIPMLPEILSNDLCSLVPNKDRLTMSAVFVIDKNAKVKSEWYGRTVIHSQKRFTYEEAEISINKSGTPLHKELSILNNLAKLLTKERFAQGAISLDQEEVKFVLDKNGVPIKVVSKERGDSNRLIEEFMLLANKKVAEVLSPKKVKGSEKKDESVSIYRVHDLPSKEKMADLAFFLRSLGHKITLQDGIIPSSEINHLLKKLEGKSANETIRNTVSRAVVRSMAKAIYSTLNIGHYGLAFPYYTHFTSPIRRYPDIMIHRLLSGYLAKKKVGKDRLLEYEKIARISSEQEKRASDAERASIKYKQVEYMSKRLGESFEGVISGITEWGIYVEEIETKCEGLVRVRDLSDDFYVFNEKKLELMGQKKKKRYRLGDRVKIKVKGVDLERKTIDYILI</sequence>
<dbReference type="InterPro" id="IPR012340">
    <property type="entry name" value="NA-bd_OB-fold"/>
</dbReference>
<dbReference type="InterPro" id="IPR022966">
    <property type="entry name" value="RNase_II/R_CS"/>
</dbReference>
<dbReference type="CDD" id="cd04471">
    <property type="entry name" value="S1_RNase_R"/>
    <property type="match status" value="1"/>
</dbReference>
<dbReference type="NCBIfam" id="TIGR02063">
    <property type="entry name" value="RNase_R"/>
    <property type="match status" value="1"/>
</dbReference>
<accession>A0A1F6XMB4</accession>
<dbReference type="InterPro" id="IPR050180">
    <property type="entry name" value="RNR_Ribonuclease"/>
</dbReference>
<dbReference type="GO" id="GO:0006402">
    <property type="term" value="P:mRNA catabolic process"/>
    <property type="evidence" value="ECO:0007669"/>
    <property type="project" value="TreeGrafter"/>
</dbReference>
<comment type="caution">
    <text evidence="9">The sequence shown here is derived from an EMBL/GenBank/DDBJ whole genome shotgun (WGS) entry which is preliminary data.</text>
</comment>
<keyword evidence="4 7" id="KW-0378">Hydrolase</keyword>
<dbReference type="Pfam" id="PF00773">
    <property type="entry name" value="RNB"/>
    <property type="match status" value="1"/>
</dbReference>
<comment type="function">
    <text evidence="7">3'-5' exoribonuclease that releases 5'-nucleoside monophosphates and is involved in maturation of structured RNAs.</text>
</comment>
<evidence type="ECO:0000256" key="6">
    <source>
        <dbReference type="ARBA" id="ARBA00022884"/>
    </source>
</evidence>
<keyword evidence="2 7" id="KW-0963">Cytoplasm</keyword>
<dbReference type="GO" id="GO:0003723">
    <property type="term" value="F:RNA binding"/>
    <property type="evidence" value="ECO:0007669"/>
    <property type="project" value="UniProtKB-UniRule"/>
</dbReference>
<evidence type="ECO:0000256" key="3">
    <source>
        <dbReference type="ARBA" id="ARBA00022722"/>
    </source>
</evidence>
<evidence type="ECO:0000259" key="8">
    <source>
        <dbReference type="PROSITE" id="PS50126"/>
    </source>
</evidence>
<evidence type="ECO:0000256" key="5">
    <source>
        <dbReference type="ARBA" id="ARBA00022839"/>
    </source>
</evidence>
<dbReference type="Proteomes" id="UP000178104">
    <property type="component" value="Unassembled WGS sequence"/>
</dbReference>
<comment type="subcellular location">
    <subcellularLocation>
        <location evidence="7">Cytoplasm</location>
    </subcellularLocation>
</comment>
<dbReference type="Gene3D" id="2.40.50.140">
    <property type="entry name" value="Nucleic acid-binding proteins"/>
    <property type="match status" value="2"/>
</dbReference>
<dbReference type="STRING" id="1801780.A2917_02070"/>
<dbReference type="PANTHER" id="PTHR23355:SF9">
    <property type="entry name" value="DIS3-LIKE EXONUCLEASE 2"/>
    <property type="match status" value="1"/>
</dbReference>
<evidence type="ECO:0000256" key="7">
    <source>
        <dbReference type="HAMAP-Rule" id="MF_01895"/>
    </source>
</evidence>
<dbReference type="InterPro" id="IPR004476">
    <property type="entry name" value="RNase_II/RNase_R"/>
</dbReference>
<name>A0A1F6XMB4_9BACT</name>
<dbReference type="InterPro" id="IPR001900">
    <property type="entry name" value="RNase_II/R"/>
</dbReference>
<dbReference type="Pfam" id="PF00575">
    <property type="entry name" value="S1"/>
    <property type="match status" value="1"/>
</dbReference>
<evidence type="ECO:0000313" key="9">
    <source>
        <dbReference type="EMBL" id="OGI95330.1"/>
    </source>
</evidence>
<gene>
    <name evidence="7" type="primary">rnr</name>
    <name evidence="9" type="ORF">A2917_02070</name>
</gene>
<keyword evidence="5 7" id="KW-0269">Exonuclease</keyword>
<dbReference type="HAMAP" id="MF_01895">
    <property type="entry name" value="RNase_R"/>
    <property type="match status" value="1"/>
</dbReference>
<dbReference type="InterPro" id="IPR040476">
    <property type="entry name" value="CSD2"/>
</dbReference>
<evidence type="ECO:0000256" key="2">
    <source>
        <dbReference type="ARBA" id="ARBA00022490"/>
    </source>
</evidence>
<dbReference type="PANTHER" id="PTHR23355">
    <property type="entry name" value="RIBONUCLEASE"/>
    <property type="match status" value="1"/>
</dbReference>
<dbReference type="InterPro" id="IPR011805">
    <property type="entry name" value="RNase_R"/>
</dbReference>
<dbReference type="GO" id="GO:0005829">
    <property type="term" value="C:cytosol"/>
    <property type="evidence" value="ECO:0007669"/>
    <property type="project" value="TreeGrafter"/>
</dbReference>
<comment type="catalytic activity">
    <reaction evidence="1 7">
        <text>Exonucleolytic cleavage in the 3'- to 5'-direction to yield nucleoside 5'-phosphates.</text>
        <dbReference type="EC" id="3.1.13.1"/>
    </reaction>
</comment>
<dbReference type="PROSITE" id="PS50126">
    <property type="entry name" value="S1"/>
    <property type="match status" value="1"/>
</dbReference>
<protein>
    <recommendedName>
        <fullName evidence="7">Ribonuclease R</fullName>
        <shortName evidence="7">RNase R</shortName>
        <ecNumber evidence="7">3.1.13.1</ecNumber>
    </recommendedName>
</protein>
<dbReference type="InterPro" id="IPR003029">
    <property type="entry name" value="S1_domain"/>
</dbReference>
<dbReference type="EMBL" id="MFVE01000005">
    <property type="protein sequence ID" value="OGI95330.1"/>
    <property type="molecule type" value="Genomic_DNA"/>
</dbReference>
<evidence type="ECO:0000313" key="10">
    <source>
        <dbReference type="Proteomes" id="UP000178104"/>
    </source>
</evidence>
<proteinExistence type="inferred from homology"/>
<dbReference type="SUPFAM" id="SSF50249">
    <property type="entry name" value="Nucleic acid-binding proteins"/>
    <property type="match status" value="3"/>
</dbReference>
<dbReference type="SMART" id="SM00316">
    <property type="entry name" value="S1"/>
    <property type="match status" value="1"/>
</dbReference>
<dbReference type="GO" id="GO:0008859">
    <property type="term" value="F:exoribonuclease II activity"/>
    <property type="evidence" value="ECO:0007669"/>
    <property type="project" value="UniProtKB-UniRule"/>
</dbReference>
<keyword evidence="6 7" id="KW-0694">RNA-binding</keyword>
<dbReference type="NCBIfam" id="TIGR00358">
    <property type="entry name" value="3_prime_RNase"/>
    <property type="match status" value="1"/>
</dbReference>
<keyword evidence="3 7" id="KW-0540">Nuclease</keyword>